<dbReference type="OrthoDB" id="9976382at2759"/>
<dbReference type="PANTHER" id="PTHR22928:SF3">
    <property type="entry name" value="TELOMERE-ASSOCIATED PROTEIN RIF1"/>
    <property type="match status" value="1"/>
</dbReference>
<organism evidence="2 3">
    <name type="scientific">Jimgerdemannia flammicorona</name>
    <dbReference type="NCBI Taxonomy" id="994334"/>
    <lineage>
        <taxon>Eukaryota</taxon>
        <taxon>Fungi</taxon>
        <taxon>Fungi incertae sedis</taxon>
        <taxon>Mucoromycota</taxon>
        <taxon>Mucoromycotina</taxon>
        <taxon>Endogonomycetes</taxon>
        <taxon>Endogonales</taxon>
        <taxon>Endogonaceae</taxon>
        <taxon>Jimgerdemannia</taxon>
    </lineage>
</organism>
<gene>
    <name evidence="2" type="ORF">BC936DRAFT_140142</name>
</gene>
<evidence type="ECO:0000313" key="3">
    <source>
        <dbReference type="Proteomes" id="UP000268093"/>
    </source>
</evidence>
<name>A0A433AZQ3_9FUNG</name>
<protein>
    <submittedName>
        <fullName evidence="2">Uncharacterized protein</fullName>
    </submittedName>
</protein>
<feature type="region of interest" description="Disordered" evidence="1">
    <location>
        <begin position="117"/>
        <end position="222"/>
    </location>
</feature>
<accession>A0A433AZQ3</accession>
<feature type="compositionally biased region" description="Polar residues" evidence="1">
    <location>
        <begin position="155"/>
        <end position="175"/>
    </location>
</feature>
<dbReference type="EMBL" id="RBNI01016494">
    <property type="protein sequence ID" value="RUP08228.1"/>
    <property type="molecule type" value="Genomic_DNA"/>
</dbReference>
<dbReference type="GO" id="GO:0005634">
    <property type="term" value="C:nucleus"/>
    <property type="evidence" value="ECO:0007669"/>
    <property type="project" value="TreeGrafter"/>
</dbReference>
<keyword evidence="3" id="KW-1185">Reference proteome</keyword>
<comment type="caution">
    <text evidence="2">The sequence shown here is derived from an EMBL/GenBank/DDBJ whole genome shotgun (WGS) entry which is preliminary data.</text>
</comment>
<evidence type="ECO:0000256" key="1">
    <source>
        <dbReference type="SAM" id="MobiDB-lite"/>
    </source>
</evidence>
<sequence>MMSQGILSWVSDTDDLVAGLSKVVKKKYHGMINDLWAQVLSLFKEQPVHDTKLLETASEFLCAGLGNRQKPIVNATAAFWNDSFGKQAEIRYPNNVAEVLRPLRLVATITLPSWPEGQARREDQIGGEDQTGREEHTGREDQTGREEAQEKESEQTTQVVPPTFSQEESFSSMSTVELDLQMGPIMSPRVPRLRGTPDKSSRLTGDASTPTKRKRRQTKARNAIPEESLEYVQIHTTPQKPTVLTEHQQEKLKERRGVPVMYNSLDVSQPASLGMEMEVDEERDLTPMRRSERKRKASMLFVSPTLQTPAVGLTKTGLTDEPISADDVEFETPSRKRVHVQLNLEATPVPPRFNKEYDFVAVSRDAPEPTLAARATSDAMPTEEQHTDVLASLEQLVEEARLGVRTLDKRSLFRFQQQLNMLNVEVTSAWERFL</sequence>
<dbReference type="AlphaFoldDB" id="A0A433AZQ3"/>
<reference evidence="2 3" key="1">
    <citation type="journal article" date="2018" name="New Phytol.">
        <title>Phylogenomics of Endogonaceae and evolution of mycorrhizas within Mucoromycota.</title>
        <authorList>
            <person name="Chang Y."/>
            <person name="Desiro A."/>
            <person name="Na H."/>
            <person name="Sandor L."/>
            <person name="Lipzen A."/>
            <person name="Clum A."/>
            <person name="Barry K."/>
            <person name="Grigoriev I.V."/>
            <person name="Martin F.M."/>
            <person name="Stajich J.E."/>
            <person name="Smith M.E."/>
            <person name="Bonito G."/>
            <person name="Spatafora J.W."/>
        </authorList>
    </citation>
    <scope>NUCLEOTIDE SEQUENCE [LARGE SCALE GENOMIC DNA]</scope>
    <source>
        <strain evidence="2 3">GMNB39</strain>
    </source>
</reference>
<evidence type="ECO:0000313" key="2">
    <source>
        <dbReference type="EMBL" id="RUP08228.1"/>
    </source>
</evidence>
<dbReference type="Proteomes" id="UP000268093">
    <property type="component" value="Unassembled WGS sequence"/>
</dbReference>
<dbReference type="GO" id="GO:0140445">
    <property type="term" value="C:chromosome, telomeric repeat region"/>
    <property type="evidence" value="ECO:0007669"/>
    <property type="project" value="TreeGrafter"/>
</dbReference>
<dbReference type="GO" id="GO:0000723">
    <property type="term" value="P:telomere maintenance"/>
    <property type="evidence" value="ECO:0007669"/>
    <property type="project" value="TreeGrafter"/>
</dbReference>
<dbReference type="PANTHER" id="PTHR22928">
    <property type="entry name" value="TELOMERE-ASSOCIATED PROTEIN RIF1"/>
    <property type="match status" value="1"/>
</dbReference>
<proteinExistence type="predicted"/>
<feature type="compositionally biased region" description="Basic and acidic residues" evidence="1">
    <location>
        <begin position="118"/>
        <end position="154"/>
    </location>
</feature>